<dbReference type="GO" id="GO:0005886">
    <property type="term" value="C:plasma membrane"/>
    <property type="evidence" value="ECO:0007669"/>
    <property type="project" value="TreeGrafter"/>
</dbReference>
<dbReference type="AlphaFoldDB" id="A0A8H7ADI5"/>
<comment type="pathway">
    <text evidence="3">Secondary metabolite biosynthesis.</text>
</comment>
<evidence type="ECO:0000256" key="3">
    <source>
        <dbReference type="ARBA" id="ARBA00005179"/>
    </source>
</evidence>
<evidence type="ECO:0000313" key="11">
    <source>
        <dbReference type="Proteomes" id="UP000606974"/>
    </source>
</evidence>
<dbReference type="PANTHER" id="PTHR11048:SF28">
    <property type="entry name" value="4-HYDROXYBENZOATE POLYPRENYLTRANSFERASE, MITOCHONDRIAL"/>
    <property type="match status" value="1"/>
</dbReference>
<keyword evidence="11" id="KW-1185">Reference proteome</keyword>
<evidence type="ECO:0000256" key="8">
    <source>
        <dbReference type="ARBA" id="ARBA00023136"/>
    </source>
</evidence>
<keyword evidence="6 9" id="KW-0812">Transmembrane</keyword>
<feature type="transmembrane region" description="Helical" evidence="9">
    <location>
        <begin position="151"/>
        <end position="169"/>
    </location>
</feature>
<keyword evidence="8 9" id="KW-0472">Membrane</keyword>
<evidence type="ECO:0000256" key="5">
    <source>
        <dbReference type="ARBA" id="ARBA00022679"/>
    </source>
</evidence>
<dbReference type="EMBL" id="JAACFV010000188">
    <property type="protein sequence ID" value="KAF7503255.1"/>
    <property type="molecule type" value="Genomic_DNA"/>
</dbReference>
<keyword evidence="7 9" id="KW-1133">Transmembrane helix</keyword>
<dbReference type="OrthoDB" id="18170at2759"/>
<accession>A0A8H7ADI5</accession>
<dbReference type="InterPro" id="IPR000537">
    <property type="entry name" value="UbiA_prenyltransferase"/>
</dbReference>
<feature type="transmembrane region" description="Helical" evidence="9">
    <location>
        <begin position="85"/>
        <end position="103"/>
    </location>
</feature>
<feature type="transmembrane region" description="Helical" evidence="9">
    <location>
        <begin position="125"/>
        <end position="144"/>
    </location>
</feature>
<feature type="transmembrane region" description="Helical" evidence="9">
    <location>
        <begin position="7"/>
        <end position="30"/>
    </location>
</feature>
<evidence type="ECO:0000256" key="4">
    <source>
        <dbReference type="ARBA" id="ARBA00005985"/>
    </source>
</evidence>
<evidence type="ECO:0000256" key="7">
    <source>
        <dbReference type="ARBA" id="ARBA00022989"/>
    </source>
</evidence>
<keyword evidence="5" id="KW-0808">Transferase</keyword>
<evidence type="ECO:0000256" key="9">
    <source>
        <dbReference type="SAM" id="Phobius"/>
    </source>
</evidence>
<reference evidence="10" key="1">
    <citation type="submission" date="2020-02" db="EMBL/GenBank/DDBJ databases">
        <authorList>
            <person name="Palmer J.M."/>
        </authorList>
    </citation>
    <scope>NUCLEOTIDE SEQUENCE</scope>
    <source>
        <strain evidence="10">EPUS1.4</strain>
        <tissue evidence="10">Thallus</tissue>
    </source>
</reference>
<organism evidence="10 11">
    <name type="scientific">Endocarpon pusillum</name>
    <dbReference type="NCBI Taxonomy" id="364733"/>
    <lineage>
        <taxon>Eukaryota</taxon>
        <taxon>Fungi</taxon>
        <taxon>Dikarya</taxon>
        <taxon>Ascomycota</taxon>
        <taxon>Pezizomycotina</taxon>
        <taxon>Eurotiomycetes</taxon>
        <taxon>Chaetothyriomycetidae</taxon>
        <taxon>Verrucariales</taxon>
        <taxon>Verrucariaceae</taxon>
        <taxon>Endocarpon</taxon>
    </lineage>
</organism>
<dbReference type="PANTHER" id="PTHR11048">
    <property type="entry name" value="PRENYLTRANSFERASES"/>
    <property type="match status" value="1"/>
</dbReference>
<protein>
    <submittedName>
        <fullName evidence="10">Uncharacterized protein</fullName>
    </submittedName>
</protein>
<dbReference type="InterPro" id="IPR039653">
    <property type="entry name" value="Prenyltransferase"/>
</dbReference>
<dbReference type="GO" id="GO:0016765">
    <property type="term" value="F:transferase activity, transferring alkyl or aryl (other than methyl) groups"/>
    <property type="evidence" value="ECO:0007669"/>
    <property type="project" value="InterPro"/>
</dbReference>
<dbReference type="FunFam" id="1.20.120.1780:FF:000001">
    <property type="entry name" value="4-hydroxybenzoate octaprenyltransferase"/>
    <property type="match status" value="1"/>
</dbReference>
<dbReference type="Gene3D" id="1.10.357.140">
    <property type="entry name" value="UbiA prenyltransferase"/>
    <property type="match status" value="1"/>
</dbReference>
<evidence type="ECO:0000256" key="6">
    <source>
        <dbReference type="ARBA" id="ARBA00022692"/>
    </source>
</evidence>
<feature type="transmembrane region" description="Helical" evidence="9">
    <location>
        <begin position="50"/>
        <end position="73"/>
    </location>
</feature>
<comment type="caution">
    <text evidence="10">The sequence shown here is derived from an EMBL/GenBank/DDBJ whole genome shotgun (WGS) entry which is preliminary data.</text>
</comment>
<evidence type="ECO:0000313" key="10">
    <source>
        <dbReference type="EMBL" id="KAF7503255.1"/>
    </source>
</evidence>
<comment type="cofactor">
    <cofactor evidence="1">
        <name>Mg(2+)</name>
        <dbReference type="ChEBI" id="CHEBI:18420"/>
    </cofactor>
</comment>
<evidence type="ECO:0000256" key="2">
    <source>
        <dbReference type="ARBA" id="ARBA00004141"/>
    </source>
</evidence>
<dbReference type="Proteomes" id="UP000606974">
    <property type="component" value="Unassembled WGS sequence"/>
</dbReference>
<gene>
    <name evidence="10" type="ORF">GJ744_004046</name>
</gene>
<comment type="subcellular location">
    <subcellularLocation>
        <location evidence="2">Membrane</location>
        <topology evidence="2">Multi-pass membrane protein</topology>
    </subcellularLocation>
</comment>
<proteinExistence type="inferred from homology"/>
<comment type="similarity">
    <text evidence="4">Belongs to the UbiA prenyltransferase family.</text>
</comment>
<dbReference type="Gene3D" id="1.20.120.1780">
    <property type="entry name" value="UbiA prenyltransferase"/>
    <property type="match status" value="1"/>
</dbReference>
<feature type="transmembrane region" description="Helical" evidence="9">
    <location>
        <begin position="181"/>
        <end position="204"/>
    </location>
</feature>
<evidence type="ECO:0000256" key="1">
    <source>
        <dbReference type="ARBA" id="ARBA00001946"/>
    </source>
</evidence>
<sequence>MVTYTEAMVTFIVGLFATSAITYSMLGAAVTRIMVPIWTLSFLYPFAKRAVWFPQAVLGFTMAACVLPPWVALDKGQGNIRLPGYLFGAIFCWLIYLDLIYASQDRPDDEKAGVKSLAVWLGKDLKYFLTLLGLLQIVFLFKAAREAHATAVLWVLGIGVWAMSIPWSILSLNTADRGSGAHIFLANAVLSIYLSAVSAVDVWITSKRAAHVGF</sequence>
<dbReference type="InterPro" id="IPR044878">
    <property type="entry name" value="UbiA_sf"/>
</dbReference>
<dbReference type="Pfam" id="PF01040">
    <property type="entry name" value="UbiA"/>
    <property type="match status" value="1"/>
</dbReference>
<name>A0A8H7ADI5_9EURO</name>